<feature type="compositionally biased region" description="Low complexity" evidence="1">
    <location>
        <begin position="357"/>
        <end position="368"/>
    </location>
</feature>
<gene>
    <name evidence="3" type="ORF">WHR41_03941</name>
</gene>
<feature type="transmembrane region" description="Helical" evidence="2">
    <location>
        <begin position="186"/>
        <end position="204"/>
    </location>
</feature>
<accession>A0AB34KTQ6</accession>
<organism evidence="3 4">
    <name type="scientific">Cladosporium halotolerans</name>
    <dbReference type="NCBI Taxonomy" id="1052096"/>
    <lineage>
        <taxon>Eukaryota</taxon>
        <taxon>Fungi</taxon>
        <taxon>Dikarya</taxon>
        <taxon>Ascomycota</taxon>
        <taxon>Pezizomycotina</taxon>
        <taxon>Dothideomycetes</taxon>
        <taxon>Dothideomycetidae</taxon>
        <taxon>Cladosporiales</taxon>
        <taxon>Cladosporiaceae</taxon>
        <taxon>Cladosporium</taxon>
    </lineage>
</organism>
<reference evidence="3 4" key="1">
    <citation type="journal article" date="2020" name="Microbiol. Resour. Announc.">
        <title>Draft Genome Sequence of a Cladosporium Species Isolated from the Mesophotic Ascidian Didemnum maculosum.</title>
        <authorList>
            <person name="Gioti A."/>
            <person name="Siaperas R."/>
            <person name="Nikolaivits E."/>
            <person name="Le Goff G."/>
            <person name="Ouazzani J."/>
            <person name="Kotoulas G."/>
            <person name="Topakas E."/>
        </authorList>
    </citation>
    <scope>NUCLEOTIDE SEQUENCE [LARGE SCALE GENOMIC DNA]</scope>
    <source>
        <strain evidence="3 4">TM138-S3</strain>
    </source>
</reference>
<evidence type="ECO:0000313" key="3">
    <source>
        <dbReference type="EMBL" id="KAL1587507.1"/>
    </source>
</evidence>
<feature type="region of interest" description="Disordered" evidence="1">
    <location>
        <begin position="392"/>
        <end position="450"/>
    </location>
</feature>
<dbReference type="GeneID" id="96005385"/>
<keyword evidence="2" id="KW-0812">Transmembrane</keyword>
<evidence type="ECO:0000256" key="1">
    <source>
        <dbReference type="SAM" id="MobiDB-lite"/>
    </source>
</evidence>
<feature type="compositionally biased region" description="Polar residues" evidence="1">
    <location>
        <begin position="335"/>
        <end position="348"/>
    </location>
</feature>
<dbReference type="EMBL" id="JAAQHG020000010">
    <property type="protein sequence ID" value="KAL1587507.1"/>
    <property type="molecule type" value="Genomic_DNA"/>
</dbReference>
<feature type="transmembrane region" description="Helical" evidence="2">
    <location>
        <begin position="225"/>
        <end position="244"/>
    </location>
</feature>
<keyword evidence="2" id="KW-1133">Transmembrane helix</keyword>
<sequence>MSSTPTGGQGLPPQDGPPYRPTSQALGQVPSIIPDVPINAVFLLFFILGGAGHMFLLKRNGRNGKKFGINGMIFGFCVTRVLATTLRIAWANYPRNIQVAMAAMIFVYAGVILLFIANLFFAQRIVRAQHPHFGWSKPFSIGLPILLFIIIGTILCLIAAVILEFYSLSDSIHTAVRDIQIYGSTLYSVVAFLPIPIVGISTLARQHPKIKHTQTIDKFGEGSMTAKVVICLFSAVLLTLGAAYRAGTTWLPPVENMVQGRPVEGPWYFSRGSFYAFNFSIEIFMVWFWLAVRIDKRFIIPNGAKGPYSYGSGFVFAGERGNEKPQLGVRDSTRHLTGSQTTGFNSARGSRVSWATGPGSRRSSLGAASRASWGGISRENVAAGFGEDGAEVPYLSDEEAGGHGGDFTIDGVDQEMGWDPKSGKWALRPVSGPPPMSPAMMRPLSTADAV</sequence>
<keyword evidence="2" id="KW-0472">Membrane</keyword>
<feature type="transmembrane region" description="Helical" evidence="2">
    <location>
        <begin position="274"/>
        <end position="292"/>
    </location>
</feature>
<name>A0AB34KTQ6_9PEZI</name>
<feature type="transmembrane region" description="Helical" evidence="2">
    <location>
        <begin position="36"/>
        <end position="57"/>
    </location>
</feature>
<dbReference type="AlphaFoldDB" id="A0AB34KTQ6"/>
<evidence type="ECO:0000313" key="4">
    <source>
        <dbReference type="Proteomes" id="UP000803884"/>
    </source>
</evidence>
<dbReference type="PANTHER" id="PTHR35184:SF1">
    <property type="entry name" value="INTEGRAL MEMBRANE PROTEIN"/>
    <property type="match status" value="1"/>
</dbReference>
<evidence type="ECO:0000256" key="2">
    <source>
        <dbReference type="SAM" id="Phobius"/>
    </source>
</evidence>
<dbReference type="Proteomes" id="UP000803884">
    <property type="component" value="Unassembled WGS sequence"/>
</dbReference>
<feature type="region of interest" description="Disordered" evidence="1">
    <location>
        <begin position="326"/>
        <end position="368"/>
    </location>
</feature>
<feature type="transmembrane region" description="Helical" evidence="2">
    <location>
        <begin position="97"/>
        <end position="121"/>
    </location>
</feature>
<protein>
    <submittedName>
        <fullName evidence="3">Uncharacterized protein</fullName>
    </submittedName>
</protein>
<feature type="transmembrane region" description="Helical" evidence="2">
    <location>
        <begin position="141"/>
        <end position="166"/>
    </location>
</feature>
<feature type="transmembrane region" description="Helical" evidence="2">
    <location>
        <begin position="69"/>
        <end position="91"/>
    </location>
</feature>
<dbReference type="PANTHER" id="PTHR35184">
    <property type="entry name" value="YALI0C10208P"/>
    <property type="match status" value="1"/>
</dbReference>
<feature type="region of interest" description="Disordered" evidence="1">
    <location>
        <begin position="1"/>
        <end position="20"/>
    </location>
</feature>
<proteinExistence type="predicted"/>
<comment type="caution">
    <text evidence="3">The sequence shown here is derived from an EMBL/GenBank/DDBJ whole genome shotgun (WGS) entry which is preliminary data.</text>
</comment>
<keyword evidence="4" id="KW-1185">Reference proteome</keyword>
<dbReference type="RefSeq" id="XP_069230612.1">
    <property type="nucleotide sequence ID" value="XM_069372547.1"/>
</dbReference>